<organism evidence="5 6">
    <name type="scientific">Trichoderma gamsii</name>
    <dbReference type="NCBI Taxonomy" id="398673"/>
    <lineage>
        <taxon>Eukaryota</taxon>
        <taxon>Fungi</taxon>
        <taxon>Dikarya</taxon>
        <taxon>Ascomycota</taxon>
        <taxon>Pezizomycotina</taxon>
        <taxon>Sordariomycetes</taxon>
        <taxon>Hypocreomycetidae</taxon>
        <taxon>Hypocreales</taxon>
        <taxon>Hypocreaceae</taxon>
        <taxon>Trichoderma</taxon>
    </lineage>
</organism>
<dbReference type="InterPro" id="IPR036259">
    <property type="entry name" value="MFS_trans_sf"/>
</dbReference>
<keyword evidence="3" id="KW-0812">Transmembrane</keyword>
<feature type="transmembrane region" description="Helical" evidence="3">
    <location>
        <begin position="407"/>
        <end position="425"/>
    </location>
</feature>
<evidence type="ECO:0000313" key="5">
    <source>
        <dbReference type="EMBL" id="PON29292.1"/>
    </source>
</evidence>
<dbReference type="GO" id="GO:0022857">
    <property type="term" value="F:transmembrane transporter activity"/>
    <property type="evidence" value="ECO:0007669"/>
    <property type="project" value="InterPro"/>
</dbReference>
<dbReference type="Proteomes" id="UP000054821">
    <property type="component" value="Unassembled WGS sequence"/>
</dbReference>
<feature type="transmembrane region" description="Helical" evidence="3">
    <location>
        <begin position="170"/>
        <end position="189"/>
    </location>
</feature>
<dbReference type="EMBL" id="JPDN02000004">
    <property type="protein sequence ID" value="PON29292.1"/>
    <property type="molecule type" value="Genomic_DNA"/>
</dbReference>
<dbReference type="GeneID" id="29986451"/>
<dbReference type="InterPro" id="IPR050327">
    <property type="entry name" value="Proton-linked_MCT"/>
</dbReference>
<sequence>MSRSLSISMEDAQFARDIASGVYIIDLPPAQAAIPGGLESPATSFAGSEETKVLEEPIVADHSSSSNLPDGGFRAWLVVVGGFLDFAIAFGLVNSFGTFQARYETQWTWLSTSTITWIGSVQLFILFLGGAVVGPIFDKYGSRALMLSGTAVCLLSCICCSFATHYYQYLLSQGILLGIGNALLFYPATGAISEWFNHKRGLALGIALSGSSIGGIFWPLIINKLFTVLPAPWVHRIIALISVPMLLIACFLVRERTDAAGHDTKGRQTKSSSEGSIRHAVFEWRFFALCLSLFFIYGGMLIPFYFIPLFAIQHGVGSDMANSLLAIGYAGSFVGRVGSGWIADRFGRFNVLFVMGVLTAGITFCWVAMTTLSSMIAFTLLFGLFSGGLIPLGSACVAQTTPDMGHIGLRIGFMMAFASFSALSGGPASGAIKDVTTTWVSVQTFSASLTLLGALMVFGLRLWLQPLRKGTYMQYLFLAVIDS</sequence>
<evidence type="ECO:0000313" key="6">
    <source>
        <dbReference type="Proteomes" id="UP000054821"/>
    </source>
</evidence>
<comment type="subcellular location">
    <subcellularLocation>
        <location evidence="1">Membrane</location>
        <topology evidence="1">Multi-pass membrane protein</topology>
    </subcellularLocation>
</comment>
<evidence type="ECO:0000256" key="2">
    <source>
        <dbReference type="ARBA" id="ARBA00006727"/>
    </source>
</evidence>
<dbReference type="PANTHER" id="PTHR11360">
    <property type="entry name" value="MONOCARBOXYLATE TRANSPORTER"/>
    <property type="match status" value="1"/>
</dbReference>
<dbReference type="RefSeq" id="XP_018660399.2">
    <property type="nucleotide sequence ID" value="XM_018806368.2"/>
</dbReference>
<reference evidence="5 6" key="1">
    <citation type="journal article" date="2016" name="Genome Announc.">
        <title>Draft Whole-Genome Sequence of Trichoderma gamsii T6085, a Promising Biocontrol Agent of Fusarium Head Blight on Wheat.</title>
        <authorList>
            <person name="Baroncelli R."/>
            <person name="Zapparata A."/>
            <person name="Piaggeschi G."/>
            <person name="Sarrocco S."/>
            <person name="Vannacci G."/>
        </authorList>
    </citation>
    <scope>NUCLEOTIDE SEQUENCE [LARGE SCALE GENOMIC DNA]</scope>
    <source>
        <strain evidence="5 6">T6085</strain>
    </source>
</reference>
<feature type="transmembrane region" description="Helical" evidence="3">
    <location>
        <begin position="144"/>
        <end position="164"/>
    </location>
</feature>
<dbReference type="InterPro" id="IPR011701">
    <property type="entry name" value="MFS"/>
</dbReference>
<dbReference type="Gene3D" id="1.20.1250.20">
    <property type="entry name" value="MFS general substrate transporter like domains"/>
    <property type="match status" value="1"/>
</dbReference>
<feature type="transmembrane region" description="Helical" evidence="3">
    <location>
        <begin position="375"/>
        <end position="395"/>
    </location>
</feature>
<dbReference type="Pfam" id="PF07690">
    <property type="entry name" value="MFS_1"/>
    <property type="match status" value="1"/>
</dbReference>
<keyword evidence="3" id="KW-1133">Transmembrane helix</keyword>
<evidence type="ECO:0000259" key="4">
    <source>
        <dbReference type="PROSITE" id="PS50850"/>
    </source>
</evidence>
<proteinExistence type="inferred from homology"/>
<feature type="transmembrane region" description="Helical" evidence="3">
    <location>
        <begin position="324"/>
        <end position="342"/>
    </location>
</feature>
<dbReference type="PROSITE" id="PS50850">
    <property type="entry name" value="MFS"/>
    <property type="match status" value="1"/>
</dbReference>
<dbReference type="GO" id="GO:0016020">
    <property type="term" value="C:membrane"/>
    <property type="evidence" value="ECO:0007669"/>
    <property type="project" value="UniProtKB-SubCell"/>
</dbReference>
<feature type="transmembrane region" description="Helical" evidence="3">
    <location>
        <begin position="349"/>
        <end position="369"/>
    </location>
</feature>
<protein>
    <recommendedName>
        <fullName evidence="4">Major facilitator superfamily (MFS) profile domain-containing protein</fullName>
    </recommendedName>
</protein>
<feature type="transmembrane region" description="Helical" evidence="3">
    <location>
        <begin position="201"/>
        <end position="221"/>
    </location>
</feature>
<keyword evidence="3" id="KW-0472">Membrane</keyword>
<feature type="transmembrane region" description="Helical" evidence="3">
    <location>
        <begin position="445"/>
        <end position="464"/>
    </location>
</feature>
<dbReference type="AlphaFoldDB" id="A0A2P4ZYC1"/>
<evidence type="ECO:0000256" key="1">
    <source>
        <dbReference type="ARBA" id="ARBA00004141"/>
    </source>
</evidence>
<feature type="transmembrane region" description="Helical" evidence="3">
    <location>
        <begin position="117"/>
        <end position="137"/>
    </location>
</feature>
<feature type="transmembrane region" description="Helical" evidence="3">
    <location>
        <begin position="75"/>
        <end position="97"/>
    </location>
</feature>
<name>A0A2P4ZYC1_9HYPO</name>
<evidence type="ECO:0000256" key="3">
    <source>
        <dbReference type="SAM" id="Phobius"/>
    </source>
</evidence>
<gene>
    <name evidence="5" type="ORF">TGAM01_v201541</name>
</gene>
<accession>A0A2P4ZYC1</accession>
<dbReference type="SUPFAM" id="SSF103473">
    <property type="entry name" value="MFS general substrate transporter"/>
    <property type="match status" value="1"/>
</dbReference>
<comment type="caution">
    <text evidence="5">The sequence shown here is derived from an EMBL/GenBank/DDBJ whole genome shotgun (WGS) entry which is preliminary data.</text>
</comment>
<dbReference type="PANTHER" id="PTHR11360:SF177">
    <property type="entry name" value="RIBOFLAVIN TRANSPORTER MCH5"/>
    <property type="match status" value="1"/>
</dbReference>
<feature type="transmembrane region" description="Helical" evidence="3">
    <location>
        <begin position="286"/>
        <end position="312"/>
    </location>
</feature>
<comment type="similarity">
    <text evidence="2">Belongs to the major facilitator superfamily. Monocarboxylate porter (TC 2.A.1.13) family.</text>
</comment>
<keyword evidence="6" id="KW-1185">Reference proteome</keyword>
<feature type="domain" description="Major facilitator superfamily (MFS) profile" evidence="4">
    <location>
        <begin position="75"/>
        <end position="471"/>
    </location>
</feature>
<dbReference type="InterPro" id="IPR020846">
    <property type="entry name" value="MFS_dom"/>
</dbReference>
<feature type="transmembrane region" description="Helical" evidence="3">
    <location>
        <begin position="233"/>
        <end position="253"/>
    </location>
</feature>